<name>A0A0F9T9M1_9ZZZZ</name>
<dbReference type="GO" id="GO:0051276">
    <property type="term" value="P:chromosome organization"/>
    <property type="evidence" value="ECO:0007669"/>
    <property type="project" value="InterPro"/>
</dbReference>
<protein>
    <recommendedName>
        <fullName evidence="2">Terminase small subunit</fullName>
    </recommendedName>
</protein>
<dbReference type="Pfam" id="PF03592">
    <property type="entry name" value="Terminase_2"/>
    <property type="match status" value="1"/>
</dbReference>
<dbReference type="InterPro" id="IPR005335">
    <property type="entry name" value="Terminase_ssu"/>
</dbReference>
<sequence>MSKRPLTAKQTSFTEYYCNPGSDTYNNATQSAIKAGYSAGSADVRAAELVVNSRVITAMTEYKAKTTAKLDHNRDIAIAQLNQNIAWLTPKAKTGDTQAVQALTGAIRELDAISNLHKQTIVSEPVRPQATEAEQEQLRELARTYKIRLVNDLKHA</sequence>
<dbReference type="Gene3D" id="1.10.10.1400">
    <property type="entry name" value="Terminase, small subunit, N-terminal DNA-binding domain, HTH motif"/>
    <property type="match status" value="1"/>
</dbReference>
<proteinExistence type="predicted"/>
<evidence type="ECO:0000313" key="1">
    <source>
        <dbReference type="EMBL" id="KKN75874.1"/>
    </source>
</evidence>
<dbReference type="EMBL" id="LAZR01000302">
    <property type="protein sequence ID" value="KKN75874.1"/>
    <property type="molecule type" value="Genomic_DNA"/>
</dbReference>
<dbReference type="AlphaFoldDB" id="A0A0F9T9M1"/>
<reference evidence="1" key="1">
    <citation type="journal article" date="2015" name="Nature">
        <title>Complex archaea that bridge the gap between prokaryotes and eukaryotes.</title>
        <authorList>
            <person name="Spang A."/>
            <person name="Saw J.H."/>
            <person name="Jorgensen S.L."/>
            <person name="Zaremba-Niedzwiedzka K."/>
            <person name="Martijn J."/>
            <person name="Lind A.E."/>
            <person name="van Eijk R."/>
            <person name="Schleper C."/>
            <person name="Guy L."/>
            <person name="Ettema T.J."/>
        </authorList>
    </citation>
    <scope>NUCLEOTIDE SEQUENCE</scope>
</reference>
<comment type="caution">
    <text evidence="1">The sequence shown here is derived from an EMBL/GenBank/DDBJ whole genome shotgun (WGS) entry which is preliminary data.</text>
</comment>
<accession>A0A0F9T9M1</accession>
<dbReference type="InterPro" id="IPR038713">
    <property type="entry name" value="Terminase_Gp1_N_sf"/>
</dbReference>
<organism evidence="1">
    <name type="scientific">marine sediment metagenome</name>
    <dbReference type="NCBI Taxonomy" id="412755"/>
    <lineage>
        <taxon>unclassified sequences</taxon>
        <taxon>metagenomes</taxon>
        <taxon>ecological metagenomes</taxon>
    </lineage>
</organism>
<evidence type="ECO:0008006" key="2">
    <source>
        <dbReference type="Google" id="ProtNLM"/>
    </source>
</evidence>
<gene>
    <name evidence="1" type="ORF">LCGC14_0375820</name>
</gene>